<sequence length="326" mass="37963">MSENNIESNNNTYLKVIDTRKKNKMTQAELAKKSGISLKTLSRYENGEKISFNSEKKLLITLEIDNAQSLENYAEKNKYSFDNQAEEYNKFEFIIKKEYIEKIINAGYPYKNKKVLDLGCGTGMLAIETAKYAKEVYALDISKAMTEKLKKDCIEKKIDNIIAVEGDAHNLQFEDNTFDTVITRLAVHHFANPHIVFSEIKRVLKNFGEVILVDIVASEDKEEAILQDTFNKIRDFSHNRFYTLNEIKKFLKDNSFIEAKIQTWKTEREFYNWISLSNFKDPNNLLFNIMRGFALNNIDIGANLRLENNEIRFDQKMVLIKVTNIK</sequence>
<dbReference type="GO" id="GO:0008168">
    <property type="term" value="F:methyltransferase activity"/>
    <property type="evidence" value="ECO:0007669"/>
    <property type="project" value="UniProtKB-KW"/>
</dbReference>
<dbReference type="Pfam" id="PF08241">
    <property type="entry name" value="Methyltransf_11"/>
    <property type="match status" value="1"/>
</dbReference>
<dbReference type="AlphaFoldDB" id="A0AAX2J804"/>
<dbReference type="Pfam" id="PF01381">
    <property type="entry name" value="HTH_3"/>
    <property type="match status" value="1"/>
</dbReference>
<dbReference type="PANTHER" id="PTHR43591:SF24">
    <property type="entry name" value="2-METHOXY-6-POLYPRENYL-1,4-BENZOQUINOL METHYLASE, MITOCHONDRIAL"/>
    <property type="match status" value="1"/>
</dbReference>
<dbReference type="PROSITE" id="PS50943">
    <property type="entry name" value="HTH_CROC1"/>
    <property type="match status" value="1"/>
</dbReference>
<dbReference type="CDD" id="cd00093">
    <property type="entry name" value="HTH_XRE"/>
    <property type="match status" value="1"/>
</dbReference>
<dbReference type="InterPro" id="IPR001387">
    <property type="entry name" value="Cro/C1-type_HTH"/>
</dbReference>
<keyword evidence="2" id="KW-0808">Transferase</keyword>
<dbReference type="SUPFAM" id="SSF53335">
    <property type="entry name" value="S-adenosyl-L-methionine-dependent methyltransferases"/>
    <property type="match status" value="1"/>
</dbReference>
<name>A0AAX2J804_9FUSO</name>
<dbReference type="CDD" id="cd02440">
    <property type="entry name" value="AdoMet_MTases"/>
    <property type="match status" value="1"/>
</dbReference>
<dbReference type="KEGG" id="ful:C4N20_08290"/>
<dbReference type="GO" id="GO:0032259">
    <property type="term" value="P:methylation"/>
    <property type="evidence" value="ECO:0007669"/>
    <property type="project" value="UniProtKB-KW"/>
</dbReference>
<organism evidence="2 3">
    <name type="scientific">Fusobacterium ulcerans</name>
    <dbReference type="NCBI Taxonomy" id="861"/>
    <lineage>
        <taxon>Bacteria</taxon>
        <taxon>Fusobacteriati</taxon>
        <taxon>Fusobacteriota</taxon>
        <taxon>Fusobacteriia</taxon>
        <taxon>Fusobacteriales</taxon>
        <taxon>Fusobacteriaceae</taxon>
        <taxon>Fusobacterium</taxon>
    </lineage>
</organism>
<reference evidence="2 3" key="1">
    <citation type="submission" date="2018-06" db="EMBL/GenBank/DDBJ databases">
        <authorList>
            <consortium name="Pathogen Informatics"/>
            <person name="Doyle S."/>
        </authorList>
    </citation>
    <scope>NUCLEOTIDE SEQUENCE [LARGE SCALE GENOMIC DNA]</scope>
    <source>
        <strain evidence="2 3">NCTC12112</strain>
    </source>
</reference>
<evidence type="ECO:0000313" key="2">
    <source>
        <dbReference type="EMBL" id="SQI99676.1"/>
    </source>
</evidence>
<dbReference type="EC" id="2.1.1.-" evidence="2"/>
<keyword evidence="2" id="KW-0489">Methyltransferase</keyword>
<evidence type="ECO:0000259" key="1">
    <source>
        <dbReference type="PROSITE" id="PS50943"/>
    </source>
</evidence>
<evidence type="ECO:0000313" key="3">
    <source>
        <dbReference type="Proteomes" id="UP000249008"/>
    </source>
</evidence>
<dbReference type="InterPro" id="IPR029063">
    <property type="entry name" value="SAM-dependent_MTases_sf"/>
</dbReference>
<dbReference type="RefSeq" id="WP_106878569.1">
    <property type="nucleotide sequence ID" value="NZ_CP028105.1"/>
</dbReference>
<dbReference type="Gene3D" id="1.10.260.40">
    <property type="entry name" value="lambda repressor-like DNA-binding domains"/>
    <property type="match status" value="1"/>
</dbReference>
<dbReference type="GO" id="GO:0003677">
    <property type="term" value="F:DNA binding"/>
    <property type="evidence" value="ECO:0007669"/>
    <property type="project" value="InterPro"/>
</dbReference>
<dbReference type="EMBL" id="LS483487">
    <property type="protein sequence ID" value="SQI99676.1"/>
    <property type="molecule type" value="Genomic_DNA"/>
</dbReference>
<proteinExistence type="predicted"/>
<dbReference type="Proteomes" id="UP000249008">
    <property type="component" value="Chromosome 1"/>
</dbReference>
<dbReference type="PANTHER" id="PTHR43591">
    <property type="entry name" value="METHYLTRANSFERASE"/>
    <property type="match status" value="1"/>
</dbReference>
<dbReference type="SUPFAM" id="SSF47413">
    <property type="entry name" value="lambda repressor-like DNA-binding domains"/>
    <property type="match status" value="1"/>
</dbReference>
<accession>A0AAX2J804</accession>
<dbReference type="SMART" id="SM00530">
    <property type="entry name" value="HTH_XRE"/>
    <property type="match status" value="1"/>
</dbReference>
<feature type="domain" description="HTH cro/C1-type" evidence="1">
    <location>
        <begin position="16"/>
        <end position="70"/>
    </location>
</feature>
<dbReference type="Gene3D" id="3.40.50.150">
    <property type="entry name" value="Vaccinia Virus protein VP39"/>
    <property type="match status" value="1"/>
</dbReference>
<dbReference type="InterPro" id="IPR010982">
    <property type="entry name" value="Lambda_DNA-bd_dom_sf"/>
</dbReference>
<gene>
    <name evidence="2" type="primary">ycgJ</name>
    <name evidence="2" type="ORF">NCTC12112_00208</name>
</gene>
<dbReference type="InterPro" id="IPR013216">
    <property type="entry name" value="Methyltransf_11"/>
</dbReference>
<protein>
    <submittedName>
        <fullName evidence="2">Uncharacterized methyltransferase ycgJ</fullName>
        <ecNumber evidence="2">2.1.1.-</ecNumber>
    </submittedName>
</protein>
<dbReference type="GeneID" id="78454806"/>